<comment type="caution">
    <text evidence="2">The sequence shown here is derived from an EMBL/GenBank/DDBJ whole genome shotgun (WGS) entry which is preliminary data.</text>
</comment>
<proteinExistence type="predicted"/>
<keyword evidence="3" id="KW-1185">Reference proteome</keyword>
<protein>
    <submittedName>
        <fullName evidence="2">Uncharacterized protein</fullName>
    </submittedName>
</protein>
<evidence type="ECO:0000313" key="2">
    <source>
        <dbReference type="EMBL" id="CAK9107167.1"/>
    </source>
</evidence>
<dbReference type="Proteomes" id="UP001642484">
    <property type="component" value="Unassembled WGS sequence"/>
</dbReference>
<dbReference type="EMBL" id="CAXAMN010026940">
    <property type="protein sequence ID" value="CAK9107167.1"/>
    <property type="molecule type" value="Genomic_DNA"/>
</dbReference>
<feature type="region of interest" description="Disordered" evidence="1">
    <location>
        <begin position="64"/>
        <end position="106"/>
    </location>
</feature>
<sequence>MDDRINTCNCYKGLQELSDSTWCFWKMVRAWPRNFGKFQTHVEVELQTLKETLESLVEELAAPMFSSRSSAGSRASSVGSEQPKDPETVVLHTWNTSKGSLKPPTP</sequence>
<reference evidence="2 3" key="1">
    <citation type="submission" date="2024-02" db="EMBL/GenBank/DDBJ databases">
        <authorList>
            <person name="Chen Y."/>
            <person name="Shah S."/>
            <person name="Dougan E. K."/>
            <person name="Thang M."/>
            <person name="Chan C."/>
        </authorList>
    </citation>
    <scope>NUCLEOTIDE SEQUENCE [LARGE SCALE GENOMIC DNA]</scope>
</reference>
<organism evidence="2 3">
    <name type="scientific">Durusdinium trenchii</name>
    <dbReference type="NCBI Taxonomy" id="1381693"/>
    <lineage>
        <taxon>Eukaryota</taxon>
        <taxon>Sar</taxon>
        <taxon>Alveolata</taxon>
        <taxon>Dinophyceae</taxon>
        <taxon>Suessiales</taxon>
        <taxon>Symbiodiniaceae</taxon>
        <taxon>Durusdinium</taxon>
    </lineage>
</organism>
<feature type="compositionally biased region" description="Low complexity" evidence="1">
    <location>
        <begin position="66"/>
        <end position="80"/>
    </location>
</feature>
<gene>
    <name evidence="2" type="ORF">CCMP2556_LOCUS50044</name>
</gene>
<evidence type="ECO:0000256" key="1">
    <source>
        <dbReference type="SAM" id="MobiDB-lite"/>
    </source>
</evidence>
<name>A0ABP0S465_9DINO</name>
<evidence type="ECO:0000313" key="3">
    <source>
        <dbReference type="Proteomes" id="UP001642484"/>
    </source>
</evidence>
<accession>A0ABP0S465</accession>